<name>A0AAW1K3W1_POPJA</name>
<reference evidence="1 2" key="1">
    <citation type="journal article" date="2024" name="BMC Genomics">
        <title>De novo assembly and annotation of Popillia japonica's genome with initial clues to its potential as an invasive pest.</title>
        <authorList>
            <person name="Cucini C."/>
            <person name="Boschi S."/>
            <person name="Funari R."/>
            <person name="Cardaioli E."/>
            <person name="Iannotti N."/>
            <person name="Marturano G."/>
            <person name="Paoli F."/>
            <person name="Bruttini M."/>
            <person name="Carapelli A."/>
            <person name="Frati F."/>
            <person name="Nardi F."/>
        </authorList>
    </citation>
    <scope>NUCLEOTIDE SEQUENCE [LARGE SCALE GENOMIC DNA]</scope>
    <source>
        <strain evidence="1">DMR45628</strain>
    </source>
</reference>
<dbReference type="AlphaFoldDB" id="A0AAW1K3W1"/>
<evidence type="ECO:0000313" key="2">
    <source>
        <dbReference type="Proteomes" id="UP001458880"/>
    </source>
</evidence>
<proteinExistence type="predicted"/>
<organism evidence="1 2">
    <name type="scientific">Popillia japonica</name>
    <name type="common">Japanese beetle</name>
    <dbReference type="NCBI Taxonomy" id="7064"/>
    <lineage>
        <taxon>Eukaryota</taxon>
        <taxon>Metazoa</taxon>
        <taxon>Ecdysozoa</taxon>
        <taxon>Arthropoda</taxon>
        <taxon>Hexapoda</taxon>
        <taxon>Insecta</taxon>
        <taxon>Pterygota</taxon>
        <taxon>Neoptera</taxon>
        <taxon>Endopterygota</taxon>
        <taxon>Coleoptera</taxon>
        <taxon>Polyphaga</taxon>
        <taxon>Scarabaeiformia</taxon>
        <taxon>Scarabaeidae</taxon>
        <taxon>Rutelinae</taxon>
        <taxon>Popillia</taxon>
    </lineage>
</organism>
<gene>
    <name evidence="1" type="ORF">QE152_g24731</name>
</gene>
<comment type="caution">
    <text evidence="1">The sequence shown here is derived from an EMBL/GenBank/DDBJ whole genome shotgun (WGS) entry which is preliminary data.</text>
</comment>
<sequence length="243" mass="27594">METARKFSDKLKDILDKKVEVKEDESQTRNKTDISSQDVLAIEAEENPVDNIRNRQHLIRDKRKMVVTNLEIQADRMKSVSLANHPIGKIGETVRIPIPDVDRARSDLRNILGVILVGKIGETVRIPIPDVDRARSDLRNILGVILVVEDNNYSIGTKLGKLQQMYSRNQFTICKQSMVAIDDVPESVEVSLRECAKKSSCVGDQGYNRCFCNQKCRTKKCKCRNNGKLCNSKCQQNQKMQMS</sequence>
<protein>
    <submittedName>
        <fullName evidence="1">Uncharacterized protein</fullName>
    </submittedName>
</protein>
<evidence type="ECO:0000313" key="1">
    <source>
        <dbReference type="EMBL" id="KAK9712776.1"/>
    </source>
</evidence>
<accession>A0AAW1K3W1</accession>
<dbReference type="EMBL" id="JASPKY010000258">
    <property type="protein sequence ID" value="KAK9712776.1"/>
    <property type="molecule type" value="Genomic_DNA"/>
</dbReference>
<dbReference type="Proteomes" id="UP001458880">
    <property type="component" value="Unassembled WGS sequence"/>
</dbReference>
<keyword evidence="2" id="KW-1185">Reference proteome</keyword>